<keyword evidence="2" id="KW-1185">Reference proteome</keyword>
<reference evidence="2" key="1">
    <citation type="journal article" date="2020" name="Nat. Commun.">
        <title>Genome sequence of the cluster root forming white lupin.</title>
        <authorList>
            <person name="Hufnagel B."/>
            <person name="Marques A."/>
            <person name="Soriano A."/>
            <person name="Marques L."/>
            <person name="Divol F."/>
            <person name="Doumas P."/>
            <person name="Sallet E."/>
            <person name="Mancinotti D."/>
            <person name="Carrere S."/>
            <person name="Marande W."/>
            <person name="Arribat S."/>
            <person name="Keller J."/>
            <person name="Huneau C."/>
            <person name="Blein T."/>
            <person name="Aime D."/>
            <person name="Laguerre M."/>
            <person name="Taylor J."/>
            <person name="Schubert V."/>
            <person name="Nelson M."/>
            <person name="Geu-Flores F."/>
            <person name="Crespi M."/>
            <person name="Gallardo-Guerrero K."/>
            <person name="Delaux P.-M."/>
            <person name="Salse J."/>
            <person name="Berges H."/>
            <person name="Guyot R."/>
            <person name="Gouzy J."/>
            <person name="Peret B."/>
        </authorList>
    </citation>
    <scope>NUCLEOTIDE SEQUENCE [LARGE SCALE GENOMIC DNA]</scope>
    <source>
        <strain evidence="2">cv. Amiga</strain>
    </source>
</reference>
<evidence type="ECO:0000313" key="2">
    <source>
        <dbReference type="Proteomes" id="UP000447434"/>
    </source>
</evidence>
<gene>
    <name evidence="1" type="ORF">Lalb_Chr15g0082361</name>
</gene>
<dbReference type="EMBL" id="WOCE01000015">
    <property type="protein sequence ID" value="KAE9598566.1"/>
    <property type="molecule type" value="Genomic_DNA"/>
</dbReference>
<organism evidence="1 2">
    <name type="scientific">Lupinus albus</name>
    <name type="common">White lupine</name>
    <name type="synonym">Lupinus termis</name>
    <dbReference type="NCBI Taxonomy" id="3870"/>
    <lineage>
        <taxon>Eukaryota</taxon>
        <taxon>Viridiplantae</taxon>
        <taxon>Streptophyta</taxon>
        <taxon>Embryophyta</taxon>
        <taxon>Tracheophyta</taxon>
        <taxon>Spermatophyta</taxon>
        <taxon>Magnoliopsida</taxon>
        <taxon>eudicotyledons</taxon>
        <taxon>Gunneridae</taxon>
        <taxon>Pentapetalae</taxon>
        <taxon>rosids</taxon>
        <taxon>fabids</taxon>
        <taxon>Fabales</taxon>
        <taxon>Fabaceae</taxon>
        <taxon>Papilionoideae</taxon>
        <taxon>50 kb inversion clade</taxon>
        <taxon>genistoids sensu lato</taxon>
        <taxon>core genistoids</taxon>
        <taxon>Genisteae</taxon>
        <taxon>Lupinus</taxon>
    </lineage>
</organism>
<dbReference type="Proteomes" id="UP000447434">
    <property type="component" value="Chromosome 15"/>
</dbReference>
<evidence type="ECO:0000313" key="1">
    <source>
        <dbReference type="EMBL" id="KAE9598566.1"/>
    </source>
</evidence>
<name>A0A6A4NYA8_LUPAL</name>
<protein>
    <submittedName>
        <fullName evidence="1">Uncharacterized protein</fullName>
    </submittedName>
</protein>
<dbReference type="AlphaFoldDB" id="A0A6A4NYA8"/>
<proteinExistence type="predicted"/>
<accession>A0A6A4NYA8</accession>
<sequence length="60" mass="7082">MDYLAICCREELRKQTWIRNRPIGDEDRSNPRRENSRLTPLSSLHFSFVFSLPSSSHFSP</sequence>
<comment type="caution">
    <text evidence="1">The sequence shown here is derived from an EMBL/GenBank/DDBJ whole genome shotgun (WGS) entry which is preliminary data.</text>
</comment>